<evidence type="ECO:0000313" key="2">
    <source>
        <dbReference type="EMBL" id="KAK7590153.1"/>
    </source>
</evidence>
<gene>
    <name evidence="2" type="ORF">V9T40_001766</name>
</gene>
<reference evidence="2 3" key="1">
    <citation type="submission" date="2024-03" db="EMBL/GenBank/DDBJ databases">
        <title>Adaptation during the transition from Ophiocordyceps entomopathogen to insect associate is accompanied by gene loss and intensified selection.</title>
        <authorList>
            <person name="Ward C.M."/>
            <person name="Onetto C.A."/>
            <person name="Borneman A.R."/>
        </authorList>
    </citation>
    <scope>NUCLEOTIDE SEQUENCE [LARGE SCALE GENOMIC DNA]</scope>
    <source>
        <strain evidence="2">AWRI1</strain>
        <tissue evidence="2">Single Adult Female</tissue>
    </source>
</reference>
<comment type="caution">
    <text evidence="2">The sequence shown here is derived from an EMBL/GenBank/DDBJ whole genome shotgun (WGS) entry which is preliminary data.</text>
</comment>
<protein>
    <submittedName>
        <fullName evidence="2">Uncharacterized protein</fullName>
    </submittedName>
</protein>
<dbReference type="Proteomes" id="UP001367676">
    <property type="component" value="Unassembled WGS sequence"/>
</dbReference>
<feature type="region of interest" description="Disordered" evidence="1">
    <location>
        <begin position="15"/>
        <end position="38"/>
    </location>
</feature>
<name>A0AAN9TJL8_9HEMI</name>
<proteinExistence type="predicted"/>
<sequence length="38" mass="4460">MITAYETIRHQLDKAPRYTHHPAAKKETEKCASDNKFE</sequence>
<evidence type="ECO:0000313" key="3">
    <source>
        <dbReference type="Proteomes" id="UP001367676"/>
    </source>
</evidence>
<evidence type="ECO:0000256" key="1">
    <source>
        <dbReference type="SAM" id="MobiDB-lite"/>
    </source>
</evidence>
<dbReference type="AlphaFoldDB" id="A0AAN9TJL8"/>
<accession>A0AAN9TJL8</accession>
<feature type="compositionally biased region" description="Basic and acidic residues" evidence="1">
    <location>
        <begin position="24"/>
        <end position="38"/>
    </location>
</feature>
<keyword evidence="3" id="KW-1185">Reference proteome</keyword>
<dbReference type="EMBL" id="JBBCAQ010000022">
    <property type="protein sequence ID" value="KAK7590153.1"/>
    <property type="molecule type" value="Genomic_DNA"/>
</dbReference>
<organism evidence="2 3">
    <name type="scientific">Parthenolecanium corni</name>
    <dbReference type="NCBI Taxonomy" id="536013"/>
    <lineage>
        <taxon>Eukaryota</taxon>
        <taxon>Metazoa</taxon>
        <taxon>Ecdysozoa</taxon>
        <taxon>Arthropoda</taxon>
        <taxon>Hexapoda</taxon>
        <taxon>Insecta</taxon>
        <taxon>Pterygota</taxon>
        <taxon>Neoptera</taxon>
        <taxon>Paraneoptera</taxon>
        <taxon>Hemiptera</taxon>
        <taxon>Sternorrhyncha</taxon>
        <taxon>Coccoidea</taxon>
        <taxon>Coccidae</taxon>
        <taxon>Parthenolecanium</taxon>
    </lineage>
</organism>